<protein>
    <submittedName>
        <fullName evidence="1">AMP-binding protein</fullName>
    </submittedName>
</protein>
<name>A0ACC7NXN4_9BACL</name>
<evidence type="ECO:0000313" key="1">
    <source>
        <dbReference type="EMBL" id="MFM9328471.1"/>
    </source>
</evidence>
<comment type="caution">
    <text evidence="1">The sequence shown here is derived from an EMBL/GenBank/DDBJ whole genome shotgun (WGS) entry which is preliminary data.</text>
</comment>
<gene>
    <name evidence="1" type="ORF">ACI1P1_09245</name>
</gene>
<proteinExistence type="predicted"/>
<keyword evidence="2" id="KW-1185">Reference proteome</keyword>
<organism evidence="1 2">
    <name type="scientific">Paenibacillus mesotrionivorans</name>
    <dbReference type="NCBI Taxonomy" id="3160968"/>
    <lineage>
        <taxon>Bacteria</taxon>
        <taxon>Bacillati</taxon>
        <taxon>Bacillota</taxon>
        <taxon>Bacilli</taxon>
        <taxon>Bacillales</taxon>
        <taxon>Paenibacillaceae</taxon>
        <taxon>Paenibacillus</taxon>
    </lineage>
</organism>
<sequence length="409" mass="44384">MIRINEQLITRADVLACIRPMVEGFDGCLVAVGSNDPLVYLGAVLHAMSTDGSVLLLPSDTPFHTALMQAQNAGAHLLLTGGTPEIVPLESDRARGEASLYQYTSGTTGTPKLIRRTWQGVQEEIVHYNAALGASPEETPIVLVPLSHSFGLITGVLAALERGTDPVIITGQNPKLAIKVIKSIPQSIVYAVPFMLQLLLTLSGDKLAFHRVVASGAPLTQGLLEKLKRSSIQVLQQYGSTETGALSLSFNPSATTDVGSPLKHVYLSVSKTGEDPGEVAVLIGGHWYRTHDCGYWDEANHLHILGRADELINVSGYKVIPGEVEEVILSCPGIKEVVVYRSRHPVWGDAVKAMIVAEEILMTPETVKSWCVDKLAPYKIPRHIEFAAEIPKNERGKISRTLLENKERV</sequence>
<dbReference type="Proteomes" id="UP001631969">
    <property type="component" value="Unassembled WGS sequence"/>
</dbReference>
<reference evidence="1" key="1">
    <citation type="submission" date="2024-12" db="EMBL/GenBank/DDBJ databases">
        <authorList>
            <person name="Wu N."/>
        </authorList>
    </citation>
    <scope>NUCLEOTIDE SEQUENCE</scope>
    <source>
        <strain evidence="1">P15</strain>
    </source>
</reference>
<evidence type="ECO:0000313" key="2">
    <source>
        <dbReference type="Proteomes" id="UP001631969"/>
    </source>
</evidence>
<accession>A0ACC7NXN4</accession>
<dbReference type="EMBL" id="JBJURJ010000005">
    <property type="protein sequence ID" value="MFM9328471.1"/>
    <property type="molecule type" value="Genomic_DNA"/>
</dbReference>